<accession>A0A8J1ULB0</accession>
<feature type="non-terminal residue" evidence="1">
    <location>
        <position position="136"/>
    </location>
</feature>
<gene>
    <name evidence="1" type="ORF">OFUS_LOCUS18078</name>
</gene>
<reference evidence="1" key="1">
    <citation type="submission" date="2022-03" db="EMBL/GenBank/DDBJ databases">
        <authorList>
            <person name="Martin C."/>
        </authorList>
    </citation>
    <scope>NUCLEOTIDE SEQUENCE</scope>
</reference>
<dbReference type="EMBL" id="CAIIXF020000008">
    <property type="protein sequence ID" value="CAH1793198.1"/>
    <property type="molecule type" value="Genomic_DNA"/>
</dbReference>
<dbReference type="SUPFAM" id="SSF56436">
    <property type="entry name" value="C-type lectin-like"/>
    <property type="match status" value="1"/>
</dbReference>
<organism evidence="1 2">
    <name type="scientific">Owenia fusiformis</name>
    <name type="common">Polychaete worm</name>
    <dbReference type="NCBI Taxonomy" id="6347"/>
    <lineage>
        <taxon>Eukaryota</taxon>
        <taxon>Metazoa</taxon>
        <taxon>Spiralia</taxon>
        <taxon>Lophotrochozoa</taxon>
        <taxon>Annelida</taxon>
        <taxon>Polychaeta</taxon>
        <taxon>Sedentaria</taxon>
        <taxon>Canalipalpata</taxon>
        <taxon>Sabellida</taxon>
        <taxon>Oweniida</taxon>
        <taxon>Oweniidae</taxon>
        <taxon>Owenia</taxon>
    </lineage>
</organism>
<proteinExistence type="predicted"/>
<dbReference type="OrthoDB" id="6285913at2759"/>
<dbReference type="Gene3D" id="3.10.100.10">
    <property type="entry name" value="Mannose-Binding Protein A, subunit A"/>
    <property type="match status" value="1"/>
</dbReference>
<sequence length="136" mass="15293">FIIFIAFVHTAQLIQTAVAIDVLEVPWNGRMIDVHYPSENHQGPFRRSDDCETGFLKPTVGRNDTCYMFVLTNLTWSEANVFCTTANGDGLLTIEDADDQLVITGYISTTKGLRAERGRISTYYTSGHRLLDGQTW</sequence>
<evidence type="ECO:0000313" key="2">
    <source>
        <dbReference type="Proteomes" id="UP000749559"/>
    </source>
</evidence>
<dbReference type="InterPro" id="IPR016187">
    <property type="entry name" value="CTDL_fold"/>
</dbReference>
<feature type="non-terminal residue" evidence="1">
    <location>
        <position position="1"/>
    </location>
</feature>
<keyword evidence="2" id="KW-1185">Reference proteome</keyword>
<dbReference type="AlphaFoldDB" id="A0A8J1ULB0"/>
<comment type="caution">
    <text evidence="1">The sequence shown here is derived from an EMBL/GenBank/DDBJ whole genome shotgun (WGS) entry which is preliminary data.</text>
</comment>
<dbReference type="Proteomes" id="UP000749559">
    <property type="component" value="Unassembled WGS sequence"/>
</dbReference>
<protein>
    <submittedName>
        <fullName evidence="1">Uncharacterized protein</fullName>
    </submittedName>
</protein>
<dbReference type="CDD" id="cd00037">
    <property type="entry name" value="CLECT"/>
    <property type="match status" value="1"/>
</dbReference>
<evidence type="ECO:0000313" key="1">
    <source>
        <dbReference type="EMBL" id="CAH1793198.1"/>
    </source>
</evidence>
<name>A0A8J1ULB0_OWEFU</name>
<dbReference type="InterPro" id="IPR016186">
    <property type="entry name" value="C-type_lectin-like/link_sf"/>
</dbReference>